<dbReference type="GO" id="GO:0005548">
    <property type="term" value="F:phospholipid transporter activity"/>
    <property type="evidence" value="ECO:0007669"/>
    <property type="project" value="TreeGrafter"/>
</dbReference>
<gene>
    <name evidence="4" type="ORF">SAMN02745131_02301</name>
</gene>
<reference evidence="4 5" key="1">
    <citation type="submission" date="2016-11" db="EMBL/GenBank/DDBJ databases">
        <authorList>
            <person name="Jaros S."/>
            <person name="Januszkiewicz K."/>
            <person name="Wedrychowicz H."/>
        </authorList>
    </citation>
    <scope>NUCLEOTIDE SEQUENCE [LARGE SCALE GENOMIC DNA]</scope>
    <source>
        <strain evidence="4 5">DSM 18119</strain>
    </source>
</reference>
<feature type="coiled-coil region" evidence="1">
    <location>
        <begin position="288"/>
        <end position="318"/>
    </location>
</feature>
<dbReference type="AlphaFoldDB" id="A0A1M5AQ41"/>
<evidence type="ECO:0000256" key="1">
    <source>
        <dbReference type="SAM" id="Coils"/>
    </source>
</evidence>
<dbReference type="InterPro" id="IPR052336">
    <property type="entry name" value="MlaD_Phospholipid_Transporter"/>
</dbReference>
<keyword evidence="5" id="KW-1185">Reference proteome</keyword>
<keyword evidence="2" id="KW-0812">Transmembrane</keyword>
<proteinExistence type="predicted"/>
<dbReference type="OrthoDB" id="9771725at2"/>
<dbReference type="EMBL" id="FQUU01000009">
    <property type="protein sequence ID" value="SHF32042.1"/>
    <property type="molecule type" value="Genomic_DNA"/>
</dbReference>
<protein>
    <submittedName>
        <fullName evidence="4">Phospholipid/cholesterol/gamma-HCH transport system substrate-binding protein</fullName>
    </submittedName>
</protein>
<dbReference type="RefSeq" id="WP_084080010.1">
    <property type="nucleotide sequence ID" value="NZ_FQUU01000009.1"/>
</dbReference>
<evidence type="ECO:0000256" key="2">
    <source>
        <dbReference type="SAM" id="Phobius"/>
    </source>
</evidence>
<keyword evidence="1" id="KW-0175">Coiled coil</keyword>
<dbReference type="Pfam" id="PF02470">
    <property type="entry name" value="MlaD"/>
    <property type="match status" value="1"/>
</dbReference>
<sequence length="320" mass="34115">MKTTMSQKTRIGLFTVIGVLILVAGIFIIGKKKNLFGDTFHIYGTFNNVGGLQVGNNIRFAGINVGTVEDISIISDTMIRVDMVLQSKIKPFLKSTSFASIGSDGLMGDKLITITAGAANTVVLANGSRILTINPMDFDKSIAKLTKVASNAEIISGELAAITIQIREGKGSMGRLLYHDDLAKGLEGTMQNAQNLTGSLADITGEIKAGKGSLGRLLYNDTLAKSLEGTAAHASTTMATINDAAFGFSENMKALQGNFLFKGYFKRQAKAKEKAAAIAAVNIDSTDIEMNDADLAEIEAAAQKAQQAIIDRKKKEKEKQ</sequence>
<feature type="domain" description="Mce/MlaD" evidence="3">
    <location>
        <begin position="40"/>
        <end position="117"/>
    </location>
</feature>
<accession>A0A1M5AQ41</accession>
<dbReference type="Proteomes" id="UP000184048">
    <property type="component" value="Unassembled WGS sequence"/>
</dbReference>
<organism evidence="4 5">
    <name type="scientific">Flavisolibacter ginsengisoli DSM 18119</name>
    <dbReference type="NCBI Taxonomy" id="1121884"/>
    <lineage>
        <taxon>Bacteria</taxon>
        <taxon>Pseudomonadati</taxon>
        <taxon>Bacteroidota</taxon>
        <taxon>Chitinophagia</taxon>
        <taxon>Chitinophagales</taxon>
        <taxon>Chitinophagaceae</taxon>
        <taxon>Flavisolibacter</taxon>
    </lineage>
</organism>
<dbReference type="PANTHER" id="PTHR33371:SF4">
    <property type="entry name" value="INTERMEMBRANE PHOSPHOLIPID TRANSPORT SYSTEM BINDING PROTEIN MLAD"/>
    <property type="match status" value="1"/>
</dbReference>
<name>A0A1M5AQ41_9BACT</name>
<keyword evidence="2" id="KW-1133">Transmembrane helix</keyword>
<feature type="transmembrane region" description="Helical" evidence="2">
    <location>
        <begin position="12"/>
        <end position="30"/>
    </location>
</feature>
<evidence type="ECO:0000313" key="5">
    <source>
        <dbReference type="Proteomes" id="UP000184048"/>
    </source>
</evidence>
<dbReference type="GO" id="GO:0005543">
    <property type="term" value="F:phospholipid binding"/>
    <property type="evidence" value="ECO:0007669"/>
    <property type="project" value="TreeGrafter"/>
</dbReference>
<evidence type="ECO:0000313" key="4">
    <source>
        <dbReference type="EMBL" id="SHF32042.1"/>
    </source>
</evidence>
<keyword evidence="2" id="KW-0472">Membrane</keyword>
<evidence type="ECO:0000259" key="3">
    <source>
        <dbReference type="Pfam" id="PF02470"/>
    </source>
</evidence>
<dbReference type="InterPro" id="IPR003399">
    <property type="entry name" value="Mce/MlaD"/>
</dbReference>
<dbReference type="PANTHER" id="PTHR33371">
    <property type="entry name" value="INTERMEMBRANE PHOSPHOLIPID TRANSPORT SYSTEM BINDING PROTEIN MLAD-RELATED"/>
    <property type="match status" value="1"/>
</dbReference>
<dbReference type="STRING" id="1121884.SAMN02745131_02301"/>